<evidence type="ECO:0000256" key="6">
    <source>
        <dbReference type="ARBA" id="ARBA00023136"/>
    </source>
</evidence>
<feature type="transmembrane region" description="Helical" evidence="7">
    <location>
        <begin position="68"/>
        <end position="89"/>
    </location>
</feature>
<feature type="transmembrane region" description="Helical" evidence="7">
    <location>
        <begin position="185"/>
        <end position="204"/>
    </location>
</feature>
<dbReference type="Gene3D" id="1.20.1250.20">
    <property type="entry name" value="MFS general substrate transporter like domains"/>
    <property type="match status" value="1"/>
</dbReference>
<dbReference type="HOGENOM" id="CLU_001265_60_5_11"/>
<keyword evidence="5 7" id="KW-1133">Transmembrane helix</keyword>
<evidence type="ECO:0000256" key="5">
    <source>
        <dbReference type="ARBA" id="ARBA00022989"/>
    </source>
</evidence>
<evidence type="ECO:0000256" key="1">
    <source>
        <dbReference type="ARBA" id="ARBA00004651"/>
    </source>
</evidence>
<dbReference type="AlphaFoldDB" id="A0A089XC15"/>
<gene>
    <name evidence="8" type="ORF">SGLAU_17315</name>
</gene>
<feature type="transmembrane region" description="Helical" evidence="7">
    <location>
        <begin position="296"/>
        <end position="318"/>
    </location>
</feature>
<evidence type="ECO:0000256" key="7">
    <source>
        <dbReference type="SAM" id="Phobius"/>
    </source>
</evidence>
<dbReference type="InterPro" id="IPR036259">
    <property type="entry name" value="MFS_trans_sf"/>
</dbReference>
<dbReference type="SUPFAM" id="SSF103473">
    <property type="entry name" value="MFS general substrate transporter"/>
    <property type="match status" value="1"/>
</dbReference>
<evidence type="ECO:0000256" key="4">
    <source>
        <dbReference type="ARBA" id="ARBA00022692"/>
    </source>
</evidence>
<keyword evidence="2" id="KW-0813">Transport</keyword>
<dbReference type="PANTHER" id="PTHR23517">
    <property type="entry name" value="RESISTANCE PROTEIN MDTM, PUTATIVE-RELATED-RELATED"/>
    <property type="match status" value="1"/>
</dbReference>
<dbReference type="OrthoDB" id="6803299at2"/>
<name>A0A089XC15_STRGA</name>
<sequence>MSDPGKPGGPAARGPLARLLDSTLVPRSAIGRKLALTALVNALGTGMFYAGSALYFTQVAGLSNGQVGLGLSLAGLVGFLGTVPVGMLADRIRAGRVYIAIQVWRGLGNVAYCFVGDFTSFAVVACCIGLADAAVPPVSQAVVGSAVGDEERGDTLAKVRAVRNVGFGLGALVATAAIQQGSDNAFLFLIAGNAAFFFASALMLQRAGVTRLVTTAAPAKDRRPTLVADLRYLATAALNGLLSMHLTLLPLALPLWISQHTDVPLSLYGPLYVLNTVMAVLFQARFARPSDTLRGAVASMAWAGFSLGGFALACWAMGATGAVWAATAFAVLAVVLLTAAELWQSGGAWAISYELARPDRLTQYLSTFQLGTALQGIVAPWLITAVILPHALGWPVFAVLSALAGAGVALTVGRAEIRAREQAAVPAVTEAGAAADTEPETAGRTA</sequence>
<dbReference type="Proteomes" id="UP000029482">
    <property type="component" value="Chromosome"/>
</dbReference>
<dbReference type="GO" id="GO:0005886">
    <property type="term" value="C:plasma membrane"/>
    <property type="evidence" value="ECO:0007669"/>
    <property type="project" value="UniProtKB-SubCell"/>
</dbReference>
<dbReference type="Pfam" id="PF07690">
    <property type="entry name" value="MFS_1"/>
    <property type="match status" value="1"/>
</dbReference>
<feature type="transmembrane region" description="Helical" evidence="7">
    <location>
        <begin position="232"/>
        <end position="253"/>
    </location>
</feature>
<dbReference type="InterPro" id="IPR050171">
    <property type="entry name" value="MFS_Transporters"/>
</dbReference>
<dbReference type="PANTHER" id="PTHR23517:SF2">
    <property type="entry name" value="MULTIDRUG RESISTANCE PROTEIN MDTH"/>
    <property type="match status" value="1"/>
</dbReference>
<evidence type="ECO:0000313" key="9">
    <source>
        <dbReference type="Proteomes" id="UP000029482"/>
    </source>
</evidence>
<feature type="transmembrane region" description="Helical" evidence="7">
    <location>
        <begin position="265"/>
        <end position="284"/>
    </location>
</feature>
<reference evidence="9" key="1">
    <citation type="journal article" date="2015" name="J. Biotechnol.">
        <title>Complete genome sequence of the actinobacterium Streptomyces glaucescens GLA.O (DSM 40922) consisting of a linear chromosome and one linear plasmid.</title>
        <authorList>
            <person name="Ortseifen V."/>
            <person name="Winkler A."/>
            <person name="Albersmeier A."/>
            <person name="Wendler S."/>
            <person name="Puhler A."/>
            <person name="Kalinowski J."/>
            <person name="Ruckert C."/>
        </authorList>
    </citation>
    <scope>NUCLEOTIDE SEQUENCE [LARGE SCALE GENOMIC DNA]</scope>
    <source>
        <strain evidence="9">DSM 40922 / GLA O</strain>
    </source>
</reference>
<dbReference type="GO" id="GO:0022857">
    <property type="term" value="F:transmembrane transporter activity"/>
    <property type="evidence" value="ECO:0007669"/>
    <property type="project" value="InterPro"/>
</dbReference>
<keyword evidence="3" id="KW-1003">Cell membrane</keyword>
<keyword evidence="6 7" id="KW-0472">Membrane</keyword>
<accession>A0A089XC15</accession>
<feature type="transmembrane region" description="Helical" evidence="7">
    <location>
        <begin position="394"/>
        <end position="412"/>
    </location>
</feature>
<comment type="subcellular location">
    <subcellularLocation>
        <location evidence="1">Cell membrane</location>
        <topology evidence="1">Multi-pass membrane protein</topology>
    </subcellularLocation>
</comment>
<evidence type="ECO:0000313" key="8">
    <source>
        <dbReference type="EMBL" id="AIR99426.1"/>
    </source>
</evidence>
<dbReference type="RefSeq" id="WP_052413790.1">
    <property type="nucleotide sequence ID" value="NZ_CP009438.1"/>
</dbReference>
<dbReference type="STRING" id="1907.SGLAU_17315"/>
<feature type="transmembrane region" description="Helical" evidence="7">
    <location>
        <begin position="34"/>
        <end position="56"/>
    </location>
</feature>
<keyword evidence="4 7" id="KW-0812">Transmembrane</keyword>
<evidence type="ECO:0000256" key="3">
    <source>
        <dbReference type="ARBA" id="ARBA00022475"/>
    </source>
</evidence>
<dbReference type="eggNOG" id="COG0477">
    <property type="taxonomic scope" value="Bacteria"/>
</dbReference>
<protein>
    <submittedName>
        <fullName evidence="8">Putative membrane protein</fullName>
    </submittedName>
</protein>
<dbReference type="InterPro" id="IPR011701">
    <property type="entry name" value="MFS"/>
</dbReference>
<feature type="transmembrane region" description="Helical" evidence="7">
    <location>
        <begin position="364"/>
        <end position="388"/>
    </location>
</feature>
<organism evidence="8 9">
    <name type="scientific">Streptomyces glaucescens</name>
    <dbReference type="NCBI Taxonomy" id="1907"/>
    <lineage>
        <taxon>Bacteria</taxon>
        <taxon>Bacillati</taxon>
        <taxon>Actinomycetota</taxon>
        <taxon>Actinomycetes</taxon>
        <taxon>Kitasatosporales</taxon>
        <taxon>Streptomycetaceae</taxon>
        <taxon>Streptomyces</taxon>
    </lineage>
</organism>
<evidence type="ECO:0000256" key="2">
    <source>
        <dbReference type="ARBA" id="ARBA00022448"/>
    </source>
</evidence>
<feature type="transmembrane region" description="Helical" evidence="7">
    <location>
        <begin position="324"/>
        <end position="343"/>
    </location>
</feature>
<proteinExistence type="predicted"/>
<dbReference type="EMBL" id="CP009438">
    <property type="protein sequence ID" value="AIR99426.1"/>
    <property type="molecule type" value="Genomic_DNA"/>
</dbReference>
<keyword evidence="9" id="KW-1185">Reference proteome</keyword>
<dbReference type="KEGG" id="sgu:SGLAU_17315"/>